<reference evidence="1 2" key="1">
    <citation type="submission" date="2013-11" db="EMBL/GenBank/DDBJ databases">
        <title>Opisthorchis viverrini - life in the bile duct.</title>
        <authorList>
            <person name="Young N.D."/>
            <person name="Nagarajan N."/>
            <person name="Lin S.J."/>
            <person name="Korhonen P.K."/>
            <person name="Jex A.R."/>
            <person name="Hall R.S."/>
            <person name="Safavi-Hemami H."/>
            <person name="Kaewkong W."/>
            <person name="Bertrand D."/>
            <person name="Gao S."/>
            <person name="Seet Q."/>
            <person name="Wongkham S."/>
            <person name="Teh B.T."/>
            <person name="Wongkham C."/>
            <person name="Intapan P.M."/>
            <person name="Maleewong W."/>
            <person name="Yang X."/>
            <person name="Hu M."/>
            <person name="Wang Z."/>
            <person name="Hofmann A."/>
            <person name="Sternberg P.W."/>
            <person name="Tan P."/>
            <person name="Wang J."/>
            <person name="Gasser R.B."/>
        </authorList>
    </citation>
    <scope>NUCLEOTIDE SEQUENCE [LARGE SCALE GENOMIC DNA]</scope>
</reference>
<evidence type="ECO:0000313" key="2">
    <source>
        <dbReference type="Proteomes" id="UP000054324"/>
    </source>
</evidence>
<accession>A0A075A159</accession>
<name>A0A075A159_OPIVI</name>
<dbReference type="AlphaFoldDB" id="A0A075A159"/>
<dbReference type="GeneID" id="20314769"/>
<protein>
    <submittedName>
        <fullName evidence="1">Uncharacterized protein</fullName>
    </submittedName>
</protein>
<dbReference type="Proteomes" id="UP000054324">
    <property type="component" value="Unassembled WGS sequence"/>
</dbReference>
<dbReference type="KEGG" id="ovi:T265_00581"/>
<organism evidence="1 2">
    <name type="scientific">Opisthorchis viverrini</name>
    <name type="common">Southeast Asian liver fluke</name>
    <dbReference type="NCBI Taxonomy" id="6198"/>
    <lineage>
        <taxon>Eukaryota</taxon>
        <taxon>Metazoa</taxon>
        <taxon>Spiralia</taxon>
        <taxon>Lophotrochozoa</taxon>
        <taxon>Platyhelminthes</taxon>
        <taxon>Trematoda</taxon>
        <taxon>Digenea</taxon>
        <taxon>Opisthorchiida</taxon>
        <taxon>Opisthorchiata</taxon>
        <taxon>Opisthorchiidae</taxon>
        <taxon>Opisthorchis</taxon>
    </lineage>
</organism>
<keyword evidence="2" id="KW-1185">Reference proteome</keyword>
<evidence type="ECO:0000313" key="1">
    <source>
        <dbReference type="EMBL" id="KER33463.1"/>
    </source>
</evidence>
<dbReference type="RefSeq" id="XP_009162673.1">
    <property type="nucleotide sequence ID" value="XM_009164409.1"/>
</dbReference>
<dbReference type="CTD" id="20314769"/>
<sequence>MRQTAHLTKFTGWCFRTPLPGHTLSTSQSLPLRTRLTEKSSVRQTVFWHAEYTSQPAQPMKHTLEGHLPENIINERFSWVPAPTEQLQTIGQGSKPLICILFTKSKYPYSSRTRLFELSWMLIEYHSNCLVTMPPEGGMRAEILPGYSGIDRSSRDTGAVFEPLCRAQGLLLRQIHSFANQFVSHEILN</sequence>
<gene>
    <name evidence="1" type="ORF">T265_00581</name>
</gene>
<dbReference type="EMBL" id="KL596624">
    <property type="protein sequence ID" value="KER33463.1"/>
    <property type="molecule type" value="Genomic_DNA"/>
</dbReference>
<proteinExistence type="predicted"/>